<name>A0A2P2HW85_9CRUS</name>
<dbReference type="EMBL" id="IACF01000250">
    <property type="protein sequence ID" value="LAB66047.1"/>
    <property type="molecule type" value="mRNA"/>
</dbReference>
<reference evidence="3" key="1">
    <citation type="submission" date="2017-11" db="EMBL/GenBank/DDBJ databases">
        <title>The sensing device of the deep-sea amphipod.</title>
        <authorList>
            <person name="Kobayashi H."/>
            <person name="Nagahama T."/>
            <person name="Arai W."/>
            <person name="Sasagawa Y."/>
            <person name="Umeda M."/>
            <person name="Hayashi T."/>
            <person name="Nikaido I."/>
            <person name="Watanabe H."/>
            <person name="Oguri K."/>
            <person name="Kitazato H."/>
            <person name="Fujioka K."/>
            <person name="Kido Y."/>
            <person name="Takami H."/>
        </authorList>
    </citation>
    <scope>NUCLEOTIDE SEQUENCE</scope>
    <source>
        <tissue evidence="3">Whole body</tissue>
    </source>
</reference>
<feature type="transmembrane region" description="Helical" evidence="1">
    <location>
        <begin position="129"/>
        <end position="147"/>
    </location>
</feature>
<dbReference type="PANTHER" id="PTHR12840:SF1">
    <property type="entry name" value="NADH DEHYDROGENASE [UBIQUINONE] 1 BETA SUBCOMPLEX SUBUNIT 8, MITOCHONDRIAL"/>
    <property type="match status" value="1"/>
</dbReference>
<dbReference type="InterPro" id="IPR008699">
    <property type="entry name" value="NDUFB8"/>
</dbReference>
<dbReference type="Pfam" id="PF05821">
    <property type="entry name" value="NDUF_B8"/>
    <property type="match status" value="1"/>
</dbReference>
<keyword evidence="1" id="KW-1133">Transmembrane helix</keyword>
<keyword evidence="1" id="KW-0812">Transmembrane</keyword>
<sequence length="174" mass="20213">MGFVGRKLFTLQSIAKRALPQIQPARFAGHWNDDWKPGPYPKTEAERLAAAKRYGLIPEDYEPYPDDGMGYGDYPKLPIVSAESRDPFECYDYKGHRRNWGEPLHVDADIYGLDRIKHAHTDPVSPIRMGVWFFTAYIGFFVLTYLGEDFFDKEMKPQQFPHRGETHYTFESAE</sequence>
<keyword evidence="1" id="KW-0472">Membrane</keyword>
<accession>A0A2P2HW85</accession>
<evidence type="ECO:0000313" key="2">
    <source>
        <dbReference type="EMBL" id="LAB66047.1"/>
    </source>
</evidence>
<dbReference type="GO" id="GO:0005739">
    <property type="term" value="C:mitochondrion"/>
    <property type="evidence" value="ECO:0007669"/>
    <property type="project" value="InterPro"/>
</dbReference>
<dbReference type="PANTHER" id="PTHR12840">
    <property type="entry name" value="NADH-UBIQUINONE OXIDOREDUCTASE ASHI SUBUNIT"/>
    <property type="match status" value="1"/>
</dbReference>
<evidence type="ECO:0000313" key="3">
    <source>
        <dbReference type="EMBL" id="LAC19783.1"/>
    </source>
</evidence>
<evidence type="ECO:0000256" key="1">
    <source>
        <dbReference type="SAM" id="Phobius"/>
    </source>
</evidence>
<proteinExistence type="evidence at transcript level"/>
<dbReference type="AlphaFoldDB" id="A0A2P2HW85"/>
<organism evidence="2">
    <name type="scientific">Hirondellea gigas</name>
    <dbReference type="NCBI Taxonomy" id="1518452"/>
    <lineage>
        <taxon>Eukaryota</taxon>
        <taxon>Metazoa</taxon>
        <taxon>Ecdysozoa</taxon>
        <taxon>Arthropoda</taxon>
        <taxon>Crustacea</taxon>
        <taxon>Multicrustacea</taxon>
        <taxon>Malacostraca</taxon>
        <taxon>Eumalacostraca</taxon>
        <taxon>Peracarida</taxon>
        <taxon>Amphipoda</taxon>
        <taxon>Amphilochidea</taxon>
        <taxon>Lysianassida</taxon>
        <taxon>Lysianassidira</taxon>
        <taxon>Lysianassoidea</taxon>
        <taxon>Lysianassidae</taxon>
        <taxon>Hirondellea</taxon>
    </lineage>
</organism>
<keyword evidence="2" id="KW-0830">Ubiquinone</keyword>
<protein>
    <submittedName>
        <fullName evidence="2">NADH dehydrogenase (Ubiquinone) 1 beta subcomplex subunit 8, mitochondrial-like</fullName>
    </submittedName>
    <submittedName>
        <fullName evidence="3">NADH dehydrogenase [ubiquinone] 1 beta subcomplex subunit 8</fullName>
    </submittedName>
</protein>
<dbReference type="EMBL" id="IACT01000363">
    <property type="protein sequence ID" value="LAC19783.1"/>
    <property type="molecule type" value="mRNA"/>
</dbReference>
<reference evidence="2" key="2">
    <citation type="journal article" date="2018" name="Biosci. Biotechnol. Biochem.">
        <title>Polysaccharide hydrolase of the hadal zone amphipods Hirondellea gigas.</title>
        <authorList>
            <person name="Kobayashi H."/>
            <person name="Nagahama T."/>
            <person name="Arai W."/>
            <person name="Sasagawa Y."/>
            <person name="Umeda M."/>
            <person name="Hayashi T."/>
            <person name="Nikaido I."/>
            <person name="Watanabe H."/>
            <person name="Oguri K."/>
            <person name="Kitazato H."/>
            <person name="Fujioka K."/>
            <person name="Kido Y."/>
            <person name="Takami H."/>
        </authorList>
    </citation>
    <scope>NUCLEOTIDE SEQUENCE</scope>
    <source>
        <tissue evidence="2">Whole body</tissue>
    </source>
</reference>